<comment type="caution">
    <text evidence="1">The sequence shown here is derived from an EMBL/GenBank/DDBJ whole genome shotgun (WGS) entry which is preliminary data.</text>
</comment>
<proteinExistence type="predicted"/>
<protein>
    <submittedName>
        <fullName evidence="1">Uncharacterized protein</fullName>
    </submittedName>
</protein>
<reference evidence="1" key="1">
    <citation type="submission" date="2019-10" db="EMBL/GenBank/DDBJ databases">
        <authorList>
            <consortium name="DOE Joint Genome Institute"/>
            <person name="Kuo A."/>
            <person name="Miyauchi S."/>
            <person name="Kiss E."/>
            <person name="Drula E."/>
            <person name="Kohler A."/>
            <person name="Sanchez-Garcia M."/>
            <person name="Andreopoulos B."/>
            <person name="Barry K.W."/>
            <person name="Bonito G."/>
            <person name="Buee M."/>
            <person name="Carver A."/>
            <person name="Chen C."/>
            <person name="Cichocki N."/>
            <person name="Clum A."/>
            <person name="Culley D."/>
            <person name="Crous P.W."/>
            <person name="Fauchery L."/>
            <person name="Girlanda M."/>
            <person name="Hayes R."/>
            <person name="Keri Z."/>
            <person name="LaButti K."/>
            <person name="Lipzen A."/>
            <person name="Lombard V."/>
            <person name="Magnuson J."/>
            <person name="Maillard F."/>
            <person name="Morin E."/>
            <person name="Murat C."/>
            <person name="Nolan M."/>
            <person name="Ohm R."/>
            <person name="Pangilinan J."/>
            <person name="Pereira M."/>
            <person name="Perotto S."/>
            <person name="Peter M."/>
            <person name="Riley R."/>
            <person name="Sitrit Y."/>
            <person name="Stielow B."/>
            <person name="Szollosi G."/>
            <person name="Zifcakova L."/>
            <person name="Stursova M."/>
            <person name="Spatafora J.W."/>
            <person name="Tedersoo L."/>
            <person name="Vaario L.-M."/>
            <person name="Yamada A."/>
            <person name="Yan M."/>
            <person name="Wang P."/>
            <person name="Xu J."/>
            <person name="Bruns T."/>
            <person name="Baldrian P."/>
            <person name="Vilgalys R."/>
            <person name="Henrissat B."/>
            <person name="Grigoriev I.V."/>
            <person name="Hibbett D."/>
            <person name="Nagy L.G."/>
            <person name="Martin F.M."/>
        </authorList>
    </citation>
    <scope>NUCLEOTIDE SEQUENCE</scope>
    <source>
        <strain evidence="1">Prilba</strain>
    </source>
</reference>
<sequence length="94" mass="10141">MDLTPRYVHWSVYSSGSKLRHGRTPSRSSHAPPSRVYCNLACVEQLVPLLSLDTIEPCVIPLCLPYAQDLLAGALGHSGDIRCAVGFDYGGVSP</sequence>
<name>A0A9P5MS59_9AGAM</name>
<dbReference type="AlphaFoldDB" id="A0A9P5MS59"/>
<dbReference type="EMBL" id="WHVB01000014">
    <property type="protein sequence ID" value="KAF8476583.1"/>
    <property type="molecule type" value="Genomic_DNA"/>
</dbReference>
<dbReference type="OrthoDB" id="2357318at2759"/>
<reference evidence="1" key="2">
    <citation type="journal article" date="2020" name="Nat. Commun.">
        <title>Large-scale genome sequencing of mycorrhizal fungi provides insights into the early evolution of symbiotic traits.</title>
        <authorList>
            <person name="Miyauchi S."/>
            <person name="Kiss E."/>
            <person name="Kuo A."/>
            <person name="Drula E."/>
            <person name="Kohler A."/>
            <person name="Sanchez-Garcia M."/>
            <person name="Morin E."/>
            <person name="Andreopoulos B."/>
            <person name="Barry K.W."/>
            <person name="Bonito G."/>
            <person name="Buee M."/>
            <person name="Carver A."/>
            <person name="Chen C."/>
            <person name="Cichocki N."/>
            <person name="Clum A."/>
            <person name="Culley D."/>
            <person name="Crous P.W."/>
            <person name="Fauchery L."/>
            <person name="Girlanda M."/>
            <person name="Hayes R.D."/>
            <person name="Keri Z."/>
            <person name="LaButti K."/>
            <person name="Lipzen A."/>
            <person name="Lombard V."/>
            <person name="Magnuson J."/>
            <person name="Maillard F."/>
            <person name="Murat C."/>
            <person name="Nolan M."/>
            <person name="Ohm R.A."/>
            <person name="Pangilinan J."/>
            <person name="Pereira M.F."/>
            <person name="Perotto S."/>
            <person name="Peter M."/>
            <person name="Pfister S."/>
            <person name="Riley R."/>
            <person name="Sitrit Y."/>
            <person name="Stielow J.B."/>
            <person name="Szollosi G."/>
            <person name="Zifcakova L."/>
            <person name="Stursova M."/>
            <person name="Spatafora J.W."/>
            <person name="Tedersoo L."/>
            <person name="Vaario L.M."/>
            <person name="Yamada A."/>
            <person name="Yan M."/>
            <person name="Wang P."/>
            <person name="Xu J."/>
            <person name="Bruns T."/>
            <person name="Baldrian P."/>
            <person name="Vilgalys R."/>
            <person name="Dunand C."/>
            <person name="Henrissat B."/>
            <person name="Grigoriev I.V."/>
            <person name="Hibbett D."/>
            <person name="Nagy L.G."/>
            <person name="Martin F.M."/>
        </authorList>
    </citation>
    <scope>NUCLEOTIDE SEQUENCE</scope>
    <source>
        <strain evidence="1">Prilba</strain>
    </source>
</reference>
<gene>
    <name evidence="1" type="ORF">DFH94DRAFT_756631</name>
</gene>
<evidence type="ECO:0000313" key="2">
    <source>
        <dbReference type="Proteomes" id="UP000759537"/>
    </source>
</evidence>
<keyword evidence="2" id="KW-1185">Reference proteome</keyword>
<dbReference type="Proteomes" id="UP000759537">
    <property type="component" value="Unassembled WGS sequence"/>
</dbReference>
<accession>A0A9P5MS59</accession>
<evidence type="ECO:0000313" key="1">
    <source>
        <dbReference type="EMBL" id="KAF8476583.1"/>
    </source>
</evidence>
<organism evidence="1 2">
    <name type="scientific">Russula ochroleuca</name>
    <dbReference type="NCBI Taxonomy" id="152965"/>
    <lineage>
        <taxon>Eukaryota</taxon>
        <taxon>Fungi</taxon>
        <taxon>Dikarya</taxon>
        <taxon>Basidiomycota</taxon>
        <taxon>Agaricomycotina</taxon>
        <taxon>Agaricomycetes</taxon>
        <taxon>Russulales</taxon>
        <taxon>Russulaceae</taxon>
        <taxon>Russula</taxon>
    </lineage>
</organism>